<feature type="compositionally biased region" description="Pro residues" evidence="1">
    <location>
        <begin position="664"/>
        <end position="715"/>
    </location>
</feature>
<dbReference type="VEuPathDB" id="TrichDB:TVAG_077880"/>
<dbReference type="GO" id="GO:0005829">
    <property type="term" value="C:cytosol"/>
    <property type="evidence" value="ECO:0007669"/>
    <property type="project" value="GOC"/>
</dbReference>
<dbReference type="InterPro" id="IPR011993">
    <property type="entry name" value="PH-like_dom_sf"/>
</dbReference>
<name>A2FGM2_TRIV3</name>
<feature type="compositionally biased region" description="Polar residues" evidence="1">
    <location>
        <begin position="289"/>
        <end position="320"/>
    </location>
</feature>
<dbReference type="VEuPathDB" id="TrichDB:TVAGG3_1028300"/>
<feature type="compositionally biased region" description="Basic and acidic residues" evidence="1">
    <location>
        <begin position="1014"/>
        <end position="1044"/>
    </location>
</feature>
<evidence type="ECO:0000313" key="3">
    <source>
        <dbReference type="EMBL" id="EAX95946.1"/>
    </source>
</evidence>
<dbReference type="AlphaFoldDB" id="A2FGM2"/>
<evidence type="ECO:0000256" key="1">
    <source>
        <dbReference type="SAM" id="MobiDB-lite"/>
    </source>
</evidence>
<dbReference type="KEGG" id="tva:4753711"/>
<feature type="region of interest" description="Disordered" evidence="1">
    <location>
        <begin position="214"/>
        <end position="396"/>
    </location>
</feature>
<dbReference type="GO" id="GO:0042147">
    <property type="term" value="P:retrograde transport, endosome to Golgi"/>
    <property type="evidence" value="ECO:0000318"/>
    <property type="project" value="GO_Central"/>
</dbReference>
<proteinExistence type="predicted"/>
<dbReference type="InterPro" id="IPR001849">
    <property type="entry name" value="PH_domain"/>
</dbReference>
<feature type="compositionally biased region" description="Polar residues" evidence="1">
    <location>
        <begin position="356"/>
        <end position="396"/>
    </location>
</feature>
<dbReference type="SUPFAM" id="SSF50729">
    <property type="entry name" value="PH domain-like"/>
    <property type="match status" value="1"/>
</dbReference>
<gene>
    <name evidence="3" type="ORF">TVAG_077880</name>
</gene>
<feature type="compositionally biased region" description="Polar residues" evidence="1">
    <location>
        <begin position="327"/>
        <end position="348"/>
    </location>
</feature>
<feature type="compositionally biased region" description="Low complexity" evidence="1">
    <location>
        <begin position="775"/>
        <end position="785"/>
    </location>
</feature>
<feature type="compositionally biased region" description="Basic and acidic residues" evidence="1">
    <location>
        <begin position="879"/>
        <end position="894"/>
    </location>
</feature>
<feature type="compositionally biased region" description="Basic and acidic residues" evidence="1">
    <location>
        <begin position="1224"/>
        <end position="1235"/>
    </location>
</feature>
<dbReference type="PROSITE" id="PS50003">
    <property type="entry name" value="PH_DOMAIN"/>
    <property type="match status" value="1"/>
</dbReference>
<keyword evidence="4" id="KW-1185">Reference proteome</keyword>
<dbReference type="CDD" id="cd00821">
    <property type="entry name" value="PH"/>
    <property type="match status" value="1"/>
</dbReference>
<dbReference type="RefSeq" id="XP_001308876.1">
    <property type="nucleotide sequence ID" value="XM_001308875.1"/>
</dbReference>
<dbReference type="Proteomes" id="UP000001542">
    <property type="component" value="Unassembled WGS sequence"/>
</dbReference>
<feature type="compositionally biased region" description="Acidic residues" evidence="1">
    <location>
        <begin position="1045"/>
        <end position="1059"/>
    </location>
</feature>
<feature type="compositionally biased region" description="Basic and acidic residues" evidence="1">
    <location>
        <begin position="960"/>
        <end position="980"/>
    </location>
</feature>
<feature type="compositionally biased region" description="Basic and acidic residues" evidence="1">
    <location>
        <begin position="832"/>
        <end position="842"/>
    </location>
</feature>
<reference evidence="3" key="1">
    <citation type="submission" date="2006-10" db="EMBL/GenBank/DDBJ databases">
        <authorList>
            <person name="Amadeo P."/>
            <person name="Zhao Q."/>
            <person name="Wortman J."/>
            <person name="Fraser-Liggett C."/>
            <person name="Carlton J."/>
        </authorList>
    </citation>
    <scope>NUCLEOTIDE SEQUENCE</scope>
    <source>
        <strain evidence="3">G3</strain>
    </source>
</reference>
<dbReference type="OrthoDB" id="185175at2759"/>
<feature type="compositionally biased region" description="Low complexity" evidence="1">
    <location>
        <begin position="258"/>
        <end position="285"/>
    </location>
</feature>
<dbReference type="GO" id="GO:0005769">
    <property type="term" value="C:early endosome"/>
    <property type="evidence" value="ECO:0000318"/>
    <property type="project" value="GO_Central"/>
</dbReference>
<dbReference type="InParanoid" id="A2FGM2"/>
<feature type="region of interest" description="Disordered" evidence="1">
    <location>
        <begin position="120"/>
        <end position="186"/>
    </location>
</feature>
<protein>
    <submittedName>
        <fullName evidence="3">PH domain containing protein</fullName>
    </submittedName>
</protein>
<evidence type="ECO:0000259" key="2">
    <source>
        <dbReference type="PROSITE" id="PS50003"/>
    </source>
</evidence>
<dbReference type="SMART" id="SM00233">
    <property type="entry name" value="PH"/>
    <property type="match status" value="1"/>
</dbReference>
<dbReference type="GO" id="GO:0055037">
    <property type="term" value="C:recycling endosome"/>
    <property type="evidence" value="ECO:0000318"/>
    <property type="project" value="GO_Central"/>
</dbReference>
<feature type="region of interest" description="Disordered" evidence="1">
    <location>
        <begin position="430"/>
        <end position="451"/>
    </location>
</feature>
<dbReference type="Gene3D" id="2.30.29.30">
    <property type="entry name" value="Pleckstrin-homology domain (PH domain)/Phosphotyrosine-binding domain (PTB)"/>
    <property type="match status" value="1"/>
</dbReference>
<feature type="compositionally biased region" description="Basic and acidic residues" evidence="1">
    <location>
        <begin position="903"/>
        <end position="916"/>
    </location>
</feature>
<organism evidence="3 4">
    <name type="scientific">Trichomonas vaginalis (strain ATCC PRA-98 / G3)</name>
    <dbReference type="NCBI Taxonomy" id="412133"/>
    <lineage>
        <taxon>Eukaryota</taxon>
        <taxon>Metamonada</taxon>
        <taxon>Parabasalia</taxon>
        <taxon>Trichomonadida</taxon>
        <taxon>Trichomonadidae</taxon>
        <taxon>Trichomonas</taxon>
    </lineage>
</organism>
<feature type="compositionally biased region" description="Pro residues" evidence="1">
    <location>
        <begin position="247"/>
        <end position="257"/>
    </location>
</feature>
<feature type="compositionally biased region" description="Acidic residues" evidence="1">
    <location>
        <begin position="1082"/>
        <end position="1093"/>
    </location>
</feature>
<feature type="compositionally biased region" description="Basic and acidic residues" evidence="1">
    <location>
        <begin position="1138"/>
        <end position="1152"/>
    </location>
</feature>
<feature type="compositionally biased region" description="Low complexity" evidence="1">
    <location>
        <begin position="1094"/>
        <end position="1107"/>
    </location>
</feature>
<feature type="compositionally biased region" description="Pro residues" evidence="1">
    <location>
        <begin position="564"/>
        <end position="575"/>
    </location>
</feature>
<dbReference type="GO" id="GO:0005802">
    <property type="term" value="C:trans-Golgi network"/>
    <property type="evidence" value="ECO:0000318"/>
    <property type="project" value="GO_Central"/>
</dbReference>
<feature type="region of interest" description="Disordered" evidence="1">
    <location>
        <begin position="472"/>
        <end position="1255"/>
    </location>
</feature>
<dbReference type="GO" id="GO:0007032">
    <property type="term" value="P:endosome organization"/>
    <property type="evidence" value="ECO:0000318"/>
    <property type="project" value="GO_Central"/>
</dbReference>
<sequence length="1255" mass="139831">MSKILKEGWIIKQGGRIKTWKKRWLVLFPGSAIYYTEKGKKLKGSFTIASNSIIALNTTVKYQPAFQISWPNQKRAYVIHVETQDELNSWMDKFKEVANIKRAPTDVYIPTSEEVVIRKSRDVVNTDNSSSKHAVPARRPPTRRPPTRVAQSNNASSFKRDIPKTSNIPPPNGAAQSGKDEDNEPPLVELKLNNVNAFEAVLAARLAERNKSGKTAAAGKLQPSQSQDQYKIPLVKPAPPSRLHTTSPPPPPSPTPSSPLATPKEFESKVAATGAKSTAKGAFAGRVNAANNEESNIERTGNQNLKNTIGGNAKNASQESFGKADNKSNAISPQNQANISKPSNTKEQAANPILRNPNQQKSSLQQENSAKGKSNILQDNIKSPNNQQTSDANANQKKGVSIVVPLPVSATEDQMKIKTVQKVLNYREELSDEDSDKIQYNGDKFKLPPSSNELYQSPDHEAEEKIYNDISAKNPEQFASFHPPDNTKSDKKPLGNNIALPNPVYVPTKFEVSDEDESNTHEDNDSSKSCSQMKMMILPPAEKPSQGLLKNSNQMPLIPLLVNKPPPPPGGPVPSPTTAKPKRDDDFETASTPFGTTLRRRSDVSSESVVPKTDVHQIPGLPPESVKQNELDAFRAPLRLIDDEQPQKQPYKPQPFVPGQRFPPLEPNAQPPAFPQAAPSQPPPAFPAAAPNQPPPMFAPANPNQPPPSFAPPAFPAANPNAQPPAFAPPAFPQATPNSPPPPSAGAAPAPPPPAVNLSAPAPPPLPKKAKKESSSSSSDYSDSYSSDDEEVSDERPRHRIAQQYEETEEPKNLVNLPPPVEEEVEQYQYQPEERDDTHVYDDYSTPTPAPAPDTSRPPPPMDGTPIISAADLKNSSLKKVERPDKKKEEEKPGFVKPQLRKVQREEPPPKEEEKPAFLLPKLRKVVKEEAPPKPKEEKPVFVKPQLRKVPKEATNAKSGKNETEQKQEEPQPSEPKNDQNEVVEQQTPEKEQISDQIPNTEEEKPSEQPTEDIQPKEEEPKQEEPQTEEIEKIPNENLPKEEETKVDDEEQQQQEPEEPETKPEEAVPEESQENEEKPQETEEIPAETEQNTEEPTQNEPENTVPEQNTDNSKQNDDFEYVQTPFGLQKRRKNQPQPKKEEEPTQQKKEPQPQDNDEFEYVQTPFGLKKRRKNQPQQPKKEEPKPVEQKQTNEQKKEETPQDNDEFEYVQTPFGLQKRRKNKQTKEQPKEDKPSDGGNVFGVKLRKSVDPLYKP</sequence>
<feature type="domain" description="PH" evidence="2">
    <location>
        <begin position="3"/>
        <end position="99"/>
    </location>
</feature>
<dbReference type="EMBL" id="DS113781">
    <property type="protein sequence ID" value="EAX95946.1"/>
    <property type="molecule type" value="Genomic_DNA"/>
</dbReference>
<feature type="compositionally biased region" description="Pro residues" evidence="1">
    <location>
        <begin position="848"/>
        <end position="863"/>
    </location>
</feature>
<dbReference type="Pfam" id="PF00169">
    <property type="entry name" value="PH"/>
    <property type="match status" value="1"/>
</dbReference>
<dbReference type="SMR" id="A2FGM2"/>
<evidence type="ECO:0000313" key="4">
    <source>
        <dbReference type="Proteomes" id="UP000001542"/>
    </source>
</evidence>
<reference evidence="3" key="2">
    <citation type="journal article" date="2007" name="Science">
        <title>Draft genome sequence of the sexually transmitted pathogen Trichomonas vaginalis.</title>
        <authorList>
            <person name="Carlton J.M."/>
            <person name="Hirt R.P."/>
            <person name="Silva J.C."/>
            <person name="Delcher A.L."/>
            <person name="Schatz M."/>
            <person name="Zhao Q."/>
            <person name="Wortman J.R."/>
            <person name="Bidwell S.L."/>
            <person name="Alsmark U.C.M."/>
            <person name="Besteiro S."/>
            <person name="Sicheritz-Ponten T."/>
            <person name="Noel C.J."/>
            <person name="Dacks J.B."/>
            <person name="Foster P.G."/>
            <person name="Simillion C."/>
            <person name="Van de Peer Y."/>
            <person name="Miranda-Saavedra D."/>
            <person name="Barton G.J."/>
            <person name="Westrop G.D."/>
            <person name="Mueller S."/>
            <person name="Dessi D."/>
            <person name="Fiori P.L."/>
            <person name="Ren Q."/>
            <person name="Paulsen I."/>
            <person name="Zhang H."/>
            <person name="Bastida-Corcuera F.D."/>
            <person name="Simoes-Barbosa A."/>
            <person name="Brown M.T."/>
            <person name="Hayes R.D."/>
            <person name="Mukherjee M."/>
            <person name="Okumura C.Y."/>
            <person name="Schneider R."/>
            <person name="Smith A.J."/>
            <person name="Vanacova S."/>
            <person name="Villalvazo M."/>
            <person name="Haas B.J."/>
            <person name="Pertea M."/>
            <person name="Feldblyum T.V."/>
            <person name="Utterback T.R."/>
            <person name="Shu C.L."/>
            <person name="Osoegawa K."/>
            <person name="de Jong P.J."/>
            <person name="Hrdy I."/>
            <person name="Horvathova L."/>
            <person name="Zubacova Z."/>
            <person name="Dolezal P."/>
            <person name="Malik S.B."/>
            <person name="Logsdon J.M. Jr."/>
            <person name="Henze K."/>
            <person name="Gupta A."/>
            <person name="Wang C.C."/>
            <person name="Dunne R.L."/>
            <person name="Upcroft J.A."/>
            <person name="Upcroft P."/>
            <person name="White O."/>
            <person name="Salzberg S.L."/>
            <person name="Tang P."/>
            <person name="Chiu C.-H."/>
            <person name="Lee Y.-S."/>
            <person name="Embley T.M."/>
            <person name="Coombs G.H."/>
            <person name="Mottram J.C."/>
            <person name="Tachezy J."/>
            <person name="Fraser-Liggett C.M."/>
            <person name="Johnson P.J."/>
        </authorList>
    </citation>
    <scope>NUCLEOTIDE SEQUENCE [LARGE SCALE GENOMIC DNA]</scope>
    <source>
        <strain evidence="3">G3</strain>
    </source>
</reference>
<feature type="compositionally biased region" description="Basic and acidic residues" evidence="1">
    <location>
        <begin position="1179"/>
        <end position="1200"/>
    </location>
</feature>
<dbReference type="GO" id="GO:0001881">
    <property type="term" value="P:receptor recycling"/>
    <property type="evidence" value="ECO:0000318"/>
    <property type="project" value="GO_Central"/>
</dbReference>
<dbReference type="PRINTS" id="PR01217">
    <property type="entry name" value="PRICHEXTENSN"/>
</dbReference>
<accession>A2FGM2</accession>
<dbReference type="OMA" id="NAIMPEA"/>
<feature type="compositionally biased region" description="Pro residues" evidence="1">
    <location>
        <begin position="722"/>
        <end position="767"/>
    </location>
</feature>
<feature type="compositionally biased region" description="Basic and acidic residues" evidence="1">
    <location>
        <begin position="926"/>
        <end position="941"/>
    </location>
</feature>
<dbReference type="STRING" id="5722.A2FGM2"/>